<evidence type="ECO:0008006" key="3">
    <source>
        <dbReference type="Google" id="ProtNLM"/>
    </source>
</evidence>
<comment type="caution">
    <text evidence="1">The sequence shown here is derived from an EMBL/GenBank/DDBJ whole genome shotgun (WGS) entry which is preliminary data.</text>
</comment>
<proteinExistence type="predicted"/>
<name>A0A9W6RAT8_9ACTN</name>
<organism evidence="1 2">
    <name type="scientific">Actinoallomurus iriomotensis</name>
    <dbReference type="NCBI Taxonomy" id="478107"/>
    <lineage>
        <taxon>Bacteria</taxon>
        <taxon>Bacillati</taxon>
        <taxon>Actinomycetota</taxon>
        <taxon>Actinomycetes</taxon>
        <taxon>Streptosporangiales</taxon>
        <taxon>Thermomonosporaceae</taxon>
        <taxon>Actinoallomurus</taxon>
    </lineage>
</organism>
<reference evidence="1" key="1">
    <citation type="submission" date="2023-03" db="EMBL/GenBank/DDBJ databases">
        <title>Actinoallomurus iriomotensis NBRC 103681.</title>
        <authorList>
            <person name="Ichikawa N."/>
            <person name="Sato H."/>
            <person name="Tonouchi N."/>
        </authorList>
    </citation>
    <scope>NUCLEOTIDE SEQUENCE</scope>
    <source>
        <strain evidence="1">NBRC 103681</strain>
    </source>
</reference>
<dbReference type="AlphaFoldDB" id="A0A9W6RAT8"/>
<dbReference type="Proteomes" id="UP001165135">
    <property type="component" value="Unassembled WGS sequence"/>
</dbReference>
<dbReference type="InterPro" id="IPR032675">
    <property type="entry name" value="LRR_dom_sf"/>
</dbReference>
<dbReference type="Gene3D" id="3.80.10.10">
    <property type="entry name" value="Ribonuclease Inhibitor"/>
    <property type="match status" value="1"/>
</dbReference>
<evidence type="ECO:0000313" key="1">
    <source>
        <dbReference type="EMBL" id="GLY72193.1"/>
    </source>
</evidence>
<dbReference type="SUPFAM" id="SSF52058">
    <property type="entry name" value="L domain-like"/>
    <property type="match status" value="1"/>
</dbReference>
<protein>
    <recommendedName>
        <fullName evidence="3">Leucine-rich repeat domain-containing protein</fullName>
    </recommendedName>
</protein>
<sequence length="99" mass="10697">MNRGTTADLTPIGELPVEDLRLTVDGAALTPLADHPALTSLDLGIIGQVDLTPLRTIPNLHGLDLSRADARDLTDLAVLSSLPGLRYLALTRRQWAHLR</sequence>
<evidence type="ECO:0000313" key="2">
    <source>
        <dbReference type="Proteomes" id="UP001165135"/>
    </source>
</evidence>
<dbReference type="RefSeq" id="WP_285617157.1">
    <property type="nucleotide sequence ID" value="NZ_BSTJ01000001.1"/>
</dbReference>
<gene>
    <name evidence="1" type="ORF">Airi01_004600</name>
</gene>
<dbReference type="EMBL" id="BSTJ01000001">
    <property type="protein sequence ID" value="GLY72193.1"/>
    <property type="molecule type" value="Genomic_DNA"/>
</dbReference>
<accession>A0A9W6RAT8</accession>